<keyword evidence="3" id="KW-1185">Reference proteome</keyword>
<dbReference type="Proteomes" id="UP001596513">
    <property type="component" value="Unassembled WGS sequence"/>
</dbReference>
<evidence type="ECO:0000256" key="1">
    <source>
        <dbReference type="SAM" id="SignalP"/>
    </source>
</evidence>
<evidence type="ECO:0000313" key="3">
    <source>
        <dbReference type="Proteomes" id="UP001596513"/>
    </source>
</evidence>
<organism evidence="2 3">
    <name type="scientific">Hymenobacter humi</name>
    <dbReference type="NCBI Taxonomy" id="1411620"/>
    <lineage>
        <taxon>Bacteria</taxon>
        <taxon>Pseudomonadati</taxon>
        <taxon>Bacteroidota</taxon>
        <taxon>Cytophagia</taxon>
        <taxon>Cytophagales</taxon>
        <taxon>Hymenobacteraceae</taxon>
        <taxon>Hymenobacter</taxon>
    </lineage>
</organism>
<feature type="signal peptide" evidence="1">
    <location>
        <begin position="1"/>
        <end position="21"/>
    </location>
</feature>
<evidence type="ECO:0000313" key="2">
    <source>
        <dbReference type="EMBL" id="MFC7669706.1"/>
    </source>
</evidence>
<reference evidence="3" key="1">
    <citation type="journal article" date="2019" name="Int. J. Syst. Evol. Microbiol.">
        <title>The Global Catalogue of Microorganisms (GCM) 10K type strain sequencing project: providing services to taxonomists for standard genome sequencing and annotation.</title>
        <authorList>
            <consortium name="The Broad Institute Genomics Platform"/>
            <consortium name="The Broad Institute Genome Sequencing Center for Infectious Disease"/>
            <person name="Wu L."/>
            <person name="Ma J."/>
        </authorList>
    </citation>
    <scope>NUCLEOTIDE SEQUENCE [LARGE SCALE GENOMIC DNA]</scope>
    <source>
        <strain evidence="3">JCM 19635</strain>
    </source>
</reference>
<comment type="caution">
    <text evidence="2">The sequence shown here is derived from an EMBL/GenBank/DDBJ whole genome shotgun (WGS) entry which is preliminary data.</text>
</comment>
<proteinExistence type="predicted"/>
<dbReference type="EMBL" id="JBHTEK010000001">
    <property type="protein sequence ID" value="MFC7669706.1"/>
    <property type="molecule type" value="Genomic_DNA"/>
</dbReference>
<keyword evidence="1" id="KW-0732">Signal</keyword>
<name>A0ABW2UA36_9BACT</name>
<sequence>MLKHLLLFLPIFAFSARQVSAQVYEPGMLVRSNGDTLRGEIENGFWNEPPTLVRFRPAPGSASQVFEPSQVRAFSLLGGRYFRYETLPIDQAAETQLKRLPLGNAVNIKTESLLAEVLVEGPCTLFRVATLGTTHFLLSRPGKAVLDLSERKYLSTGANGFTSVADGNNYRSQLALYFLDCPAAGKVAETSGFTPQALVAVVQAYNQQCDSSHQPGRNWLNQAAPGRAVSLQGGVLLGGRYNIIESPTGGPGSDCSDCQVHPFGGLYADLFLPGRSTAVYGELSLSSFRNRGALISGIFPNSYYDYKGLLGTARIGIRRFVSLPNEQKLLFGIGFERNIVWRPTVITTSGPPVVRNEADLTFPAPTLLPNLGVGWRSRRLTISLDGQLYQSNDALDRSVIGTGVGIRLGTSYRLGRNPDDVKPRPAASR</sequence>
<gene>
    <name evidence="2" type="ORF">ACFQT0_21810</name>
</gene>
<protein>
    <recommendedName>
        <fullName evidence="4">Outer membrane protein beta-barrel domain-containing protein</fullName>
    </recommendedName>
</protein>
<accession>A0ABW2UA36</accession>
<dbReference type="RefSeq" id="WP_380205192.1">
    <property type="nucleotide sequence ID" value="NZ_JBHTEK010000001.1"/>
</dbReference>
<evidence type="ECO:0008006" key="4">
    <source>
        <dbReference type="Google" id="ProtNLM"/>
    </source>
</evidence>
<feature type="chain" id="PRO_5045260810" description="Outer membrane protein beta-barrel domain-containing protein" evidence="1">
    <location>
        <begin position="22"/>
        <end position="429"/>
    </location>
</feature>